<gene>
    <name evidence="2" type="ORF">SCF082_LOCUS44928</name>
</gene>
<keyword evidence="3" id="KW-1185">Reference proteome</keyword>
<sequence length="306" mass="34720">MRPAKWKTVVLATVAVFVHGEREELPGADVQLLQLSLTTDLMQHTPSHVSPDAMRPGLVRFMHIPKTGGTSIDAAGMHQAIPAFDSLMRQTYERIAQKSDYHGDLGDLYVSSHSSYLTYSAFIAQNVQEYHFLPPNASDQCEDLHTPPSRSEFIREYYRTNLTFCAVRDPLERFWSAFRMMSLSACEPEAIEAATLGLLATATVTPYICNCFLVPQMESVYGTRNWSTSSTRYCQRLLYQENLTAEFEAFMEEIGRPEVKLPHEELMADWSSCDLKTGQLTPKTRQAVYEFYKADYEAFGYAPPSF</sequence>
<feature type="signal peptide" evidence="1">
    <location>
        <begin position="1"/>
        <end position="20"/>
    </location>
</feature>
<protein>
    <submittedName>
        <fullName evidence="2">Uncharacterized protein</fullName>
    </submittedName>
</protein>
<dbReference type="InterPro" id="IPR005331">
    <property type="entry name" value="Sulfotransferase"/>
</dbReference>
<dbReference type="Pfam" id="PF03567">
    <property type="entry name" value="Sulfotransfer_2"/>
    <property type="match status" value="1"/>
</dbReference>
<reference evidence="2 3" key="1">
    <citation type="submission" date="2024-02" db="EMBL/GenBank/DDBJ databases">
        <authorList>
            <person name="Chen Y."/>
            <person name="Shah S."/>
            <person name="Dougan E. K."/>
            <person name="Thang M."/>
            <person name="Chan C."/>
        </authorList>
    </citation>
    <scope>NUCLEOTIDE SEQUENCE [LARGE SCALE GENOMIC DNA]</scope>
</reference>
<evidence type="ECO:0000256" key="1">
    <source>
        <dbReference type="SAM" id="SignalP"/>
    </source>
</evidence>
<name>A0ABP0R4Z2_9DINO</name>
<comment type="caution">
    <text evidence="2">The sequence shown here is derived from an EMBL/GenBank/DDBJ whole genome shotgun (WGS) entry which is preliminary data.</text>
</comment>
<dbReference type="Proteomes" id="UP001642464">
    <property type="component" value="Unassembled WGS sequence"/>
</dbReference>
<feature type="chain" id="PRO_5046964296" evidence="1">
    <location>
        <begin position="21"/>
        <end position="306"/>
    </location>
</feature>
<dbReference type="EMBL" id="CAXAMM010040818">
    <property type="protein sequence ID" value="CAK9095654.1"/>
    <property type="molecule type" value="Genomic_DNA"/>
</dbReference>
<proteinExistence type="predicted"/>
<organism evidence="2 3">
    <name type="scientific">Durusdinium trenchii</name>
    <dbReference type="NCBI Taxonomy" id="1381693"/>
    <lineage>
        <taxon>Eukaryota</taxon>
        <taxon>Sar</taxon>
        <taxon>Alveolata</taxon>
        <taxon>Dinophyceae</taxon>
        <taxon>Suessiales</taxon>
        <taxon>Symbiodiniaceae</taxon>
        <taxon>Durusdinium</taxon>
    </lineage>
</organism>
<keyword evidence="1" id="KW-0732">Signal</keyword>
<dbReference type="InterPro" id="IPR027417">
    <property type="entry name" value="P-loop_NTPase"/>
</dbReference>
<accession>A0ABP0R4Z2</accession>
<dbReference type="Gene3D" id="3.40.50.300">
    <property type="entry name" value="P-loop containing nucleotide triphosphate hydrolases"/>
    <property type="match status" value="1"/>
</dbReference>
<evidence type="ECO:0000313" key="2">
    <source>
        <dbReference type="EMBL" id="CAK9095654.1"/>
    </source>
</evidence>
<evidence type="ECO:0000313" key="3">
    <source>
        <dbReference type="Proteomes" id="UP001642464"/>
    </source>
</evidence>